<dbReference type="Gene3D" id="1.10.10.10">
    <property type="entry name" value="Winged helix-like DNA-binding domain superfamily/Winged helix DNA-binding domain"/>
    <property type="match status" value="1"/>
</dbReference>
<evidence type="ECO:0000313" key="1">
    <source>
        <dbReference type="EMBL" id="CAG2202681.1"/>
    </source>
</evidence>
<proteinExistence type="predicted"/>
<dbReference type="InterPro" id="IPR036388">
    <property type="entry name" value="WH-like_DNA-bd_sf"/>
</dbReference>
<gene>
    <name evidence="1" type="ORF">MEDL_17240</name>
</gene>
<sequence>MNSIHCYCRLDDQQNKPDSNTAKIDESTETQETNILDPPVILVGSHKDKVRLSKGEKIEIEYKKKIQSYVKDVSDDACGHIRSEYFISNTKDDDGVFQKIKQDILNLARGMKSWNKEYPLKFIQLEKCLQERKKGLSIPIITLKELEQISLETPMPMNAEELMLFLKFHHEIRALVYFEDLPEFIVLDTQWLSDAFKCIVTAEKFQSDISRYRMKDKLKDLNLRGILHSEVLEDIFKNEKTFCINMINIKMLS</sequence>
<evidence type="ECO:0000313" key="2">
    <source>
        <dbReference type="Proteomes" id="UP000683360"/>
    </source>
</evidence>
<dbReference type="Proteomes" id="UP000683360">
    <property type="component" value="Unassembled WGS sequence"/>
</dbReference>
<accession>A0A8S3R4U6</accession>
<protein>
    <recommendedName>
        <fullName evidence="3">C-terminal of Roc (COR) domain-containing protein</fullName>
    </recommendedName>
</protein>
<evidence type="ECO:0008006" key="3">
    <source>
        <dbReference type="Google" id="ProtNLM"/>
    </source>
</evidence>
<dbReference type="AlphaFoldDB" id="A0A8S3R4U6"/>
<reference evidence="1" key="1">
    <citation type="submission" date="2021-03" db="EMBL/GenBank/DDBJ databases">
        <authorList>
            <person name="Bekaert M."/>
        </authorList>
    </citation>
    <scope>NUCLEOTIDE SEQUENCE</scope>
</reference>
<dbReference type="OrthoDB" id="5986756at2759"/>
<keyword evidence="2" id="KW-1185">Reference proteome</keyword>
<organism evidence="1 2">
    <name type="scientific">Mytilus edulis</name>
    <name type="common">Blue mussel</name>
    <dbReference type="NCBI Taxonomy" id="6550"/>
    <lineage>
        <taxon>Eukaryota</taxon>
        <taxon>Metazoa</taxon>
        <taxon>Spiralia</taxon>
        <taxon>Lophotrochozoa</taxon>
        <taxon>Mollusca</taxon>
        <taxon>Bivalvia</taxon>
        <taxon>Autobranchia</taxon>
        <taxon>Pteriomorphia</taxon>
        <taxon>Mytilida</taxon>
        <taxon>Mytiloidea</taxon>
        <taxon>Mytilidae</taxon>
        <taxon>Mytilinae</taxon>
        <taxon>Mytilus</taxon>
    </lineage>
</organism>
<comment type="caution">
    <text evidence="1">The sequence shown here is derived from an EMBL/GenBank/DDBJ whole genome shotgun (WGS) entry which is preliminary data.</text>
</comment>
<dbReference type="EMBL" id="CAJPWZ010000895">
    <property type="protein sequence ID" value="CAG2202681.1"/>
    <property type="molecule type" value="Genomic_DNA"/>
</dbReference>
<name>A0A8S3R4U6_MYTED</name>